<dbReference type="AlphaFoldDB" id="A0A8T1USS9"/>
<dbReference type="VEuPathDB" id="FungiDB:PC110_g1501"/>
<evidence type="ECO:0000313" key="1">
    <source>
        <dbReference type="EMBL" id="KAG6967934.1"/>
    </source>
</evidence>
<proteinExistence type="predicted"/>
<comment type="caution">
    <text evidence="1">The sequence shown here is derived from an EMBL/GenBank/DDBJ whole genome shotgun (WGS) entry which is preliminary data.</text>
</comment>
<reference evidence="1" key="1">
    <citation type="submission" date="2021-01" db="EMBL/GenBank/DDBJ databases">
        <title>Phytophthora aleatoria, a newly-described species from Pinus radiata is distinct from Phytophthora cactorum isolates based on comparative genomics.</title>
        <authorList>
            <person name="Mcdougal R."/>
            <person name="Panda P."/>
            <person name="Williams N."/>
            <person name="Studholme D.J."/>
        </authorList>
    </citation>
    <scope>NUCLEOTIDE SEQUENCE</scope>
    <source>
        <strain evidence="1">NZFS 3830</strain>
    </source>
</reference>
<accession>A0A8T1USS9</accession>
<dbReference type="Proteomes" id="UP000688947">
    <property type="component" value="Unassembled WGS sequence"/>
</dbReference>
<organism evidence="1 2">
    <name type="scientific">Phytophthora cactorum</name>
    <dbReference type="NCBI Taxonomy" id="29920"/>
    <lineage>
        <taxon>Eukaryota</taxon>
        <taxon>Sar</taxon>
        <taxon>Stramenopiles</taxon>
        <taxon>Oomycota</taxon>
        <taxon>Peronosporomycetes</taxon>
        <taxon>Peronosporales</taxon>
        <taxon>Peronosporaceae</taxon>
        <taxon>Phytophthora</taxon>
    </lineage>
</organism>
<sequence length="126" mass="13645">MRINDSLSKLTLRNMCAGQTERAIEIAWRNMGLTSCDASVIPGVAFFDSLVRSVTSPGQARSPLQVTQILGNLFFFLKVWDPATLQCSTTTSLSTLASCATVPFPDNLISPSSRIKLRAAFGFAVE</sequence>
<name>A0A8T1USS9_9STRA</name>
<evidence type="ECO:0000313" key="2">
    <source>
        <dbReference type="Proteomes" id="UP000688947"/>
    </source>
</evidence>
<gene>
    <name evidence="1" type="ORF">JG687_00004008</name>
</gene>
<dbReference type="EMBL" id="JAENGZ010000131">
    <property type="protein sequence ID" value="KAG6967934.1"/>
    <property type="molecule type" value="Genomic_DNA"/>
</dbReference>
<dbReference type="OrthoDB" id="26384at2759"/>
<protein>
    <submittedName>
        <fullName evidence="1">Uncharacterized protein</fullName>
    </submittedName>
</protein>